<sequence length="93" mass="10620">MLVGMLVMAIWDAGDAYYIWRYMIDARYQSQHNTKATMLKINSTPPEGKKSEHPAKNVRPGDSAYRFYENLGFKQIGLMDEDGEIPMGITLCE</sequence>
<evidence type="ECO:0000256" key="1">
    <source>
        <dbReference type="SAM" id="SignalP"/>
    </source>
</evidence>
<proteinExistence type="predicted"/>
<comment type="caution">
    <text evidence="2">The sequence shown here is derived from an EMBL/GenBank/DDBJ whole genome shotgun (WGS) entry which is preliminary data.</text>
</comment>
<dbReference type="GeneID" id="25280215"/>
<dbReference type="RefSeq" id="XP_013259962.1">
    <property type="nucleotide sequence ID" value="XM_013404508.1"/>
</dbReference>
<keyword evidence="3" id="KW-1185">Reference proteome</keyword>
<evidence type="ECO:0000313" key="2">
    <source>
        <dbReference type="EMBL" id="KEF57372.1"/>
    </source>
</evidence>
<keyword evidence="1" id="KW-0732">Signal</keyword>
<feature type="signal peptide" evidence="1">
    <location>
        <begin position="1"/>
        <end position="16"/>
    </location>
</feature>
<dbReference type="InterPro" id="IPR016181">
    <property type="entry name" value="Acyl_CoA_acyltransferase"/>
</dbReference>
<dbReference type="VEuPathDB" id="FungiDB:A1O9_05289"/>
<reference evidence="2 3" key="1">
    <citation type="submission" date="2013-03" db="EMBL/GenBank/DDBJ databases">
        <title>The Genome Sequence of Exophiala aquamarina CBS 119918.</title>
        <authorList>
            <consortium name="The Broad Institute Genomics Platform"/>
            <person name="Cuomo C."/>
            <person name="de Hoog S."/>
            <person name="Gorbushina A."/>
            <person name="Walker B."/>
            <person name="Young S.K."/>
            <person name="Zeng Q."/>
            <person name="Gargeya S."/>
            <person name="Fitzgerald M."/>
            <person name="Haas B."/>
            <person name="Abouelleil A."/>
            <person name="Allen A.W."/>
            <person name="Alvarado L."/>
            <person name="Arachchi H.M."/>
            <person name="Berlin A.M."/>
            <person name="Chapman S.B."/>
            <person name="Gainer-Dewar J."/>
            <person name="Goldberg J."/>
            <person name="Griggs A."/>
            <person name="Gujja S."/>
            <person name="Hansen M."/>
            <person name="Howarth C."/>
            <person name="Imamovic A."/>
            <person name="Ireland A."/>
            <person name="Larimer J."/>
            <person name="McCowan C."/>
            <person name="Murphy C."/>
            <person name="Pearson M."/>
            <person name="Poon T.W."/>
            <person name="Priest M."/>
            <person name="Roberts A."/>
            <person name="Saif S."/>
            <person name="Shea T."/>
            <person name="Sisk P."/>
            <person name="Sykes S."/>
            <person name="Wortman J."/>
            <person name="Nusbaum C."/>
            <person name="Birren B."/>
        </authorList>
    </citation>
    <scope>NUCLEOTIDE SEQUENCE [LARGE SCALE GENOMIC DNA]</scope>
    <source>
        <strain evidence="2 3">CBS 119918</strain>
    </source>
</reference>
<protein>
    <recommendedName>
        <fullName evidence="4">N-acetyltransferase domain-containing protein</fullName>
    </recommendedName>
</protein>
<organism evidence="2 3">
    <name type="scientific">Exophiala aquamarina CBS 119918</name>
    <dbReference type="NCBI Taxonomy" id="1182545"/>
    <lineage>
        <taxon>Eukaryota</taxon>
        <taxon>Fungi</taxon>
        <taxon>Dikarya</taxon>
        <taxon>Ascomycota</taxon>
        <taxon>Pezizomycotina</taxon>
        <taxon>Eurotiomycetes</taxon>
        <taxon>Chaetothyriomycetidae</taxon>
        <taxon>Chaetothyriales</taxon>
        <taxon>Herpotrichiellaceae</taxon>
        <taxon>Exophiala</taxon>
    </lineage>
</organism>
<dbReference type="SUPFAM" id="SSF55729">
    <property type="entry name" value="Acyl-CoA N-acyltransferases (Nat)"/>
    <property type="match status" value="1"/>
</dbReference>
<dbReference type="Gene3D" id="3.40.630.30">
    <property type="match status" value="1"/>
</dbReference>
<dbReference type="Proteomes" id="UP000027920">
    <property type="component" value="Unassembled WGS sequence"/>
</dbReference>
<dbReference type="EMBL" id="AMGV01000004">
    <property type="protein sequence ID" value="KEF57372.1"/>
    <property type="molecule type" value="Genomic_DNA"/>
</dbReference>
<dbReference type="OrthoDB" id="4216009at2759"/>
<accession>A0A072PC94</accession>
<evidence type="ECO:0000313" key="3">
    <source>
        <dbReference type="Proteomes" id="UP000027920"/>
    </source>
</evidence>
<feature type="chain" id="PRO_5001683335" description="N-acetyltransferase domain-containing protein" evidence="1">
    <location>
        <begin position="17"/>
        <end position="93"/>
    </location>
</feature>
<evidence type="ECO:0008006" key="4">
    <source>
        <dbReference type="Google" id="ProtNLM"/>
    </source>
</evidence>
<dbReference type="HOGENOM" id="CLU_2399690_0_0_1"/>
<gene>
    <name evidence="2" type="ORF">A1O9_05289</name>
</gene>
<dbReference type="AlphaFoldDB" id="A0A072PC94"/>
<name>A0A072PC94_9EURO</name>